<dbReference type="Proteomes" id="UP000225706">
    <property type="component" value="Unassembled WGS sequence"/>
</dbReference>
<keyword evidence="4" id="KW-1185">Reference proteome</keyword>
<dbReference type="EMBL" id="LSMT01000118">
    <property type="protein sequence ID" value="PFX26781.1"/>
    <property type="molecule type" value="Genomic_DNA"/>
</dbReference>
<feature type="compositionally biased region" description="Low complexity" evidence="2">
    <location>
        <begin position="327"/>
        <end position="336"/>
    </location>
</feature>
<evidence type="ECO:0000256" key="2">
    <source>
        <dbReference type="SAM" id="MobiDB-lite"/>
    </source>
</evidence>
<accession>A0A2B4SA68</accession>
<name>A0A2B4SA68_STYPI</name>
<evidence type="ECO:0000313" key="3">
    <source>
        <dbReference type="EMBL" id="PFX26781.1"/>
    </source>
</evidence>
<evidence type="ECO:0000313" key="4">
    <source>
        <dbReference type="Proteomes" id="UP000225706"/>
    </source>
</evidence>
<dbReference type="AlphaFoldDB" id="A0A2B4SA68"/>
<feature type="coiled-coil region" evidence="1">
    <location>
        <begin position="141"/>
        <end position="225"/>
    </location>
</feature>
<gene>
    <name evidence="3" type="ORF">AWC38_SpisGene8550</name>
</gene>
<feature type="compositionally biased region" description="Basic and acidic residues" evidence="2">
    <location>
        <begin position="304"/>
        <end position="314"/>
    </location>
</feature>
<keyword evidence="1" id="KW-0175">Coiled coil</keyword>
<evidence type="ECO:0000256" key="1">
    <source>
        <dbReference type="SAM" id="Coils"/>
    </source>
</evidence>
<sequence>MEELRDMWYNLSNTSEPSKFPQENSTDSYLWYDGGKLPQGFILQQNFKQTPNRNVLAPQLQVQYFNWGNPTRPRDYPITHASYMGLVNGQMPYTPYPRQPLPNAGKSVIITKFNNVRQDNEFLADEIEEQKQWNSLLVQCITDVQKELDTVQQTAANLYNECQSLDETYERFSKQLDEEKRKLSETATKKRRRISEIKEVDAELAATLREEKDRSVLEIARLRDDVIDADIDVDSLTIKFQYELGKMITFPFWRLEEEIDEVISRWSGKSCVEESSKERAANTVGGHFYQERLASGSNKSSGRNKSDDCLEGRSAENSAEESEMSSRESSPSDEISVTSQLTAIKVKNSAEHSLSVVKSLSISESVSSQSNPPSAKDGCVETDFEFVEDLSFAHNDKAPTKLGKKTDSQIQSVFSMVTEPLLHTKEKQGPVNLFKINKKIHLDISTHFVTV</sequence>
<protein>
    <submittedName>
        <fullName evidence="3">Uncharacterized protein</fullName>
    </submittedName>
</protein>
<feature type="region of interest" description="Disordered" evidence="2">
    <location>
        <begin position="291"/>
        <end position="336"/>
    </location>
</feature>
<dbReference type="OrthoDB" id="5990206at2759"/>
<proteinExistence type="predicted"/>
<comment type="caution">
    <text evidence="3">The sequence shown here is derived from an EMBL/GenBank/DDBJ whole genome shotgun (WGS) entry which is preliminary data.</text>
</comment>
<organism evidence="3 4">
    <name type="scientific">Stylophora pistillata</name>
    <name type="common">Smooth cauliflower coral</name>
    <dbReference type="NCBI Taxonomy" id="50429"/>
    <lineage>
        <taxon>Eukaryota</taxon>
        <taxon>Metazoa</taxon>
        <taxon>Cnidaria</taxon>
        <taxon>Anthozoa</taxon>
        <taxon>Hexacorallia</taxon>
        <taxon>Scleractinia</taxon>
        <taxon>Astrocoeniina</taxon>
        <taxon>Pocilloporidae</taxon>
        <taxon>Stylophora</taxon>
    </lineage>
</organism>
<reference evidence="4" key="1">
    <citation type="journal article" date="2017" name="bioRxiv">
        <title>Comparative analysis of the genomes of Stylophora pistillata and Acropora digitifera provides evidence for extensive differences between species of corals.</title>
        <authorList>
            <person name="Voolstra C.R."/>
            <person name="Li Y."/>
            <person name="Liew Y.J."/>
            <person name="Baumgarten S."/>
            <person name="Zoccola D."/>
            <person name="Flot J.-F."/>
            <person name="Tambutte S."/>
            <person name="Allemand D."/>
            <person name="Aranda M."/>
        </authorList>
    </citation>
    <scope>NUCLEOTIDE SEQUENCE [LARGE SCALE GENOMIC DNA]</scope>
</reference>